<dbReference type="Gene3D" id="3.30.559.10">
    <property type="entry name" value="Chloramphenicol acetyltransferase-like domain"/>
    <property type="match status" value="1"/>
</dbReference>
<sequence>MRLGGLESLKVIILVSALRRELGVNLAAGDVLQCSSISDLEALVEAAAAAPRPTENVPREGQNSIGQYPIYAIPRFWKAPVGWLISLHEIPDETSMRIACRALVRRHVGLRAVPYRTAGDEVTASLCLNAVQSLLVLRALIGVAEAGSRPLLDSAAAAGLLDAWPRVASSPASGGWPMCEAGGAEELAHFEWLRFDTEAEMRHAAWLKARSRGFKTPASISVLSLPGSASNTGKDSAYLHIAVNHAVTDAACIVPLVADLLELHRAAKTLTSSDDLEAAATAALERCQLPEAPDGLAIAQARLRSAVLGTKVEGWEEQLDLAQNSCPPRKRGYDHYVKLAPSAGRMLEAASTGTGIPTDHLLVAALAASLGSAAKLDEVKLTLIVPMRDGPGHGQAVANLASTRHLSVWIRSRSLFDIALELSSRFRRRDWHMCHLLDDDGDRLFINLRGIPAFDGATPVIEPQDTTRRPTRFVRNIVEMFADQETLHSWTLWMGLREDVDANAFSRALRKALWGLATKPLDLLE</sequence>
<dbReference type="SUPFAM" id="SSF47336">
    <property type="entry name" value="ACP-like"/>
    <property type="match status" value="1"/>
</dbReference>
<dbReference type="PROSITE" id="PS50075">
    <property type="entry name" value="CARRIER"/>
    <property type="match status" value="1"/>
</dbReference>
<accession>A0ABP0M6E0</accession>
<dbReference type="InterPro" id="IPR036736">
    <property type="entry name" value="ACP-like_sf"/>
</dbReference>
<proteinExistence type="predicted"/>
<reference evidence="2 3" key="1">
    <citation type="submission" date="2024-02" db="EMBL/GenBank/DDBJ databases">
        <authorList>
            <person name="Chen Y."/>
            <person name="Shah S."/>
            <person name="Dougan E. K."/>
            <person name="Thang M."/>
            <person name="Chan C."/>
        </authorList>
    </citation>
    <scope>NUCLEOTIDE SEQUENCE [LARGE SCALE GENOMIC DNA]</scope>
</reference>
<evidence type="ECO:0000313" key="3">
    <source>
        <dbReference type="Proteomes" id="UP001642484"/>
    </source>
</evidence>
<dbReference type="InterPro" id="IPR009081">
    <property type="entry name" value="PP-bd_ACP"/>
</dbReference>
<dbReference type="InterPro" id="IPR023213">
    <property type="entry name" value="CAT-like_dom_sf"/>
</dbReference>
<keyword evidence="3" id="KW-1185">Reference proteome</keyword>
<gene>
    <name evidence="2" type="ORF">CCMP2556_LOCUS24383</name>
</gene>
<protein>
    <recommendedName>
        <fullName evidence="1">Carrier domain-containing protein</fullName>
    </recommendedName>
</protein>
<evidence type="ECO:0000259" key="1">
    <source>
        <dbReference type="PROSITE" id="PS50075"/>
    </source>
</evidence>
<dbReference type="Proteomes" id="UP001642484">
    <property type="component" value="Unassembled WGS sequence"/>
</dbReference>
<feature type="domain" description="Carrier" evidence="1">
    <location>
        <begin position="1"/>
        <end position="48"/>
    </location>
</feature>
<dbReference type="Pfam" id="PF00550">
    <property type="entry name" value="PP-binding"/>
    <property type="match status" value="1"/>
</dbReference>
<name>A0ABP0M6E0_9DINO</name>
<dbReference type="SUPFAM" id="SSF52777">
    <property type="entry name" value="CoA-dependent acyltransferases"/>
    <property type="match status" value="1"/>
</dbReference>
<comment type="caution">
    <text evidence="2">The sequence shown here is derived from an EMBL/GenBank/DDBJ whole genome shotgun (WGS) entry which is preliminary data.</text>
</comment>
<dbReference type="EMBL" id="CAXAMN010015980">
    <property type="protein sequence ID" value="CAK9047052.1"/>
    <property type="molecule type" value="Genomic_DNA"/>
</dbReference>
<organism evidence="2 3">
    <name type="scientific">Durusdinium trenchii</name>
    <dbReference type="NCBI Taxonomy" id="1381693"/>
    <lineage>
        <taxon>Eukaryota</taxon>
        <taxon>Sar</taxon>
        <taxon>Alveolata</taxon>
        <taxon>Dinophyceae</taxon>
        <taxon>Suessiales</taxon>
        <taxon>Symbiodiniaceae</taxon>
        <taxon>Durusdinium</taxon>
    </lineage>
</organism>
<evidence type="ECO:0000313" key="2">
    <source>
        <dbReference type="EMBL" id="CAK9047052.1"/>
    </source>
</evidence>